<protein>
    <submittedName>
        <fullName evidence="1">Uncharacterized protein</fullName>
    </submittedName>
</protein>
<comment type="caution">
    <text evidence="1">The sequence shown here is derived from an EMBL/GenBank/DDBJ whole genome shotgun (WGS) entry which is preliminary data.</text>
</comment>
<dbReference type="AlphaFoldDB" id="A0A6A4TEL3"/>
<dbReference type="Proteomes" id="UP000438429">
    <property type="component" value="Unassembled WGS sequence"/>
</dbReference>
<evidence type="ECO:0000313" key="2">
    <source>
        <dbReference type="Proteomes" id="UP000438429"/>
    </source>
</evidence>
<proteinExistence type="predicted"/>
<accession>A0A6A4TEL3</accession>
<evidence type="ECO:0000313" key="1">
    <source>
        <dbReference type="EMBL" id="KAF0041281.1"/>
    </source>
</evidence>
<organism evidence="1 2">
    <name type="scientific">Scophthalmus maximus</name>
    <name type="common">Turbot</name>
    <name type="synonym">Psetta maxima</name>
    <dbReference type="NCBI Taxonomy" id="52904"/>
    <lineage>
        <taxon>Eukaryota</taxon>
        <taxon>Metazoa</taxon>
        <taxon>Chordata</taxon>
        <taxon>Craniata</taxon>
        <taxon>Vertebrata</taxon>
        <taxon>Euteleostomi</taxon>
        <taxon>Actinopterygii</taxon>
        <taxon>Neopterygii</taxon>
        <taxon>Teleostei</taxon>
        <taxon>Neoteleostei</taxon>
        <taxon>Acanthomorphata</taxon>
        <taxon>Carangaria</taxon>
        <taxon>Pleuronectiformes</taxon>
        <taxon>Pleuronectoidei</taxon>
        <taxon>Scophthalmidae</taxon>
        <taxon>Scophthalmus</taxon>
    </lineage>
</organism>
<reference evidence="1 2" key="1">
    <citation type="submission" date="2019-06" db="EMBL/GenBank/DDBJ databases">
        <title>Draft genomes of female and male turbot (Scophthalmus maximus).</title>
        <authorList>
            <person name="Xu H."/>
            <person name="Xu X.-W."/>
            <person name="Shao C."/>
            <person name="Chen S."/>
        </authorList>
    </citation>
    <scope>NUCLEOTIDE SEQUENCE [LARGE SCALE GENOMIC DNA]</scope>
    <source>
        <strain evidence="1">Ysfricsl-2016a</strain>
        <tissue evidence="1">Blood</tissue>
    </source>
</reference>
<name>A0A6A4TEL3_SCOMX</name>
<dbReference type="EMBL" id="VEVO01000006">
    <property type="protein sequence ID" value="KAF0041281.1"/>
    <property type="molecule type" value="Genomic_DNA"/>
</dbReference>
<gene>
    <name evidence="1" type="ORF">F2P81_007179</name>
</gene>
<sequence length="121" mass="13761">MPTYCKLLNFTRPEFAFGFLCLAYAQTQLSETDGEIGRALLLPLFLSSDAGQNPDPFFRIIIRQVSDLCVLEIHLHQGNLFQDLVVTHKSLSMLRCAANMQIPLQNYKHNCKHIQNKALIV</sequence>